<dbReference type="Proteomes" id="UP000259683">
    <property type="component" value="Segment"/>
</dbReference>
<dbReference type="EMBL" id="MH588547">
    <property type="protein sequence ID" value="AXQ70014.1"/>
    <property type="molecule type" value="Genomic_DNA"/>
</dbReference>
<evidence type="ECO:0000313" key="2">
    <source>
        <dbReference type="Proteomes" id="UP000259683"/>
    </source>
</evidence>
<reference evidence="1" key="2">
    <citation type="submission" date="2021-07" db="EMBL/GenBank/DDBJ databases">
        <title>Giant CbK-like Caulobacter bacteriophages have genetically divergent genomes.</title>
        <authorList>
            <person name="Wilson K."/>
            <person name="Ely B."/>
        </authorList>
    </citation>
    <scope>NUCLEOTIDE SEQUENCE</scope>
</reference>
<reference evidence="1" key="1">
    <citation type="submission" date="2018-07" db="EMBL/GenBank/DDBJ databases">
        <authorList>
            <person name="Wilson K.M."/>
            <person name="Ely B."/>
        </authorList>
    </citation>
    <scope>NUCLEOTIDE SEQUENCE</scope>
</reference>
<sequence length="147" mass="16451">MTEAAEHAYLHAKIKHAILDIHLVGKRIMGLDEVVDNVIKIMEEQVLISNDARRYDLPPTIIRALSKCGFVILGVHKGEHPSIYRIDCTGQKTVSLVRTRHPQETWMVLGASFQVEEDALSALATTIAKDWADHMTRVRQTEGKVAA</sequence>
<accession>A0A385EDQ2</accession>
<keyword evidence="2" id="KW-1185">Reference proteome</keyword>
<name>A0A385EDQ2_9CAUD</name>
<gene>
    <name evidence="1" type="ORF">CcrSC_gp432</name>
</gene>
<organism evidence="1 2">
    <name type="scientific">Caulobacter phage CcrSC</name>
    <dbReference type="NCBI Taxonomy" id="2283272"/>
    <lineage>
        <taxon>Viruses</taxon>
        <taxon>Duplodnaviria</taxon>
        <taxon>Heunggongvirae</taxon>
        <taxon>Uroviricota</taxon>
        <taxon>Caudoviricetes</taxon>
        <taxon>Jeanschmidtviridae</taxon>
        <taxon>Bertelyvirus</taxon>
        <taxon>Bertelyvirus SC</taxon>
    </lineage>
</organism>
<evidence type="ECO:0000313" key="1">
    <source>
        <dbReference type="EMBL" id="AXQ70014.1"/>
    </source>
</evidence>
<protein>
    <submittedName>
        <fullName evidence="1">Uncharacterized protein</fullName>
    </submittedName>
</protein>
<proteinExistence type="predicted"/>